<evidence type="ECO:0000256" key="6">
    <source>
        <dbReference type="ARBA" id="ARBA00023136"/>
    </source>
</evidence>
<dbReference type="Proteomes" id="UP001558652">
    <property type="component" value="Unassembled WGS sequence"/>
</dbReference>
<comment type="catalytic activity">
    <reaction evidence="16">
        <text>12-(9Z-hexadecenoyloxy)-octadecanoate + H2O = 12-hydroxyoctadecanoate + (9Z)-hexadecenoate + H(+)</text>
        <dbReference type="Rhea" id="RHEA:52072"/>
        <dbReference type="ChEBI" id="CHEBI:15377"/>
        <dbReference type="ChEBI" id="CHEBI:15378"/>
        <dbReference type="ChEBI" id="CHEBI:32372"/>
        <dbReference type="ChEBI" id="CHEBI:84201"/>
        <dbReference type="ChEBI" id="CHEBI:136312"/>
    </reaction>
    <physiologicalReaction direction="left-to-right" evidence="16">
        <dbReference type="Rhea" id="RHEA:52073"/>
    </physiologicalReaction>
</comment>
<feature type="transmembrane region" description="Helical" evidence="17">
    <location>
        <begin position="12"/>
        <end position="30"/>
    </location>
</feature>
<evidence type="ECO:0000256" key="15">
    <source>
        <dbReference type="ARBA" id="ARBA00049322"/>
    </source>
</evidence>
<comment type="catalytic activity">
    <reaction evidence="14">
        <text>13-(9Z-octadecenoyloxy)-octadecanoate + H2O = 13-hydroxy-octadecanoate + (9Z)-octadecenoate + H(+)</text>
        <dbReference type="Rhea" id="RHEA:52064"/>
        <dbReference type="ChEBI" id="CHEBI:15377"/>
        <dbReference type="ChEBI" id="CHEBI:15378"/>
        <dbReference type="ChEBI" id="CHEBI:30823"/>
        <dbReference type="ChEBI" id="CHEBI:136303"/>
        <dbReference type="ChEBI" id="CHEBI:136304"/>
    </reaction>
    <physiologicalReaction direction="left-to-right" evidence="14">
        <dbReference type="Rhea" id="RHEA:52065"/>
    </physiologicalReaction>
</comment>
<keyword evidence="19" id="KW-1185">Reference proteome</keyword>
<organism evidence="18 19">
    <name type="scientific">Ranatra chinensis</name>
    <dbReference type="NCBI Taxonomy" id="642074"/>
    <lineage>
        <taxon>Eukaryota</taxon>
        <taxon>Metazoa</taxon>
        <taxon>Ecdysozoa</taxon>
        <taxon>Arthropoda</taxon>
        <taxon>Hexapoda</taxon>
        <taxon>Insecta</taxon>
        <taxon>Pterygota</taxon>
        <taxon>Neoptera</taxon>
        <taxon>Paraneoptera</taxon>
        <taxon>Hemiptera</taxon>
        <taxon>Heteroptera</taxon>
        <taxon>Panheteroptera</taxon>
        <taxon>Nepomorpha</taxon>
        <taxon>Nepidae</taxon>
        <taxon>Ranatrinae</taxon>
        <taxon>Ranatra</taxon>
    </lineage>
</organism>
<proteinExistence type="inferred from homology"/>
<comment type="catalytic activity">
    <reaction evidence="15">
        <text>13-(9Z-hexadecenoyloxy)-octadecanoate + H2O = 13-hydroxy-octadecanoate + (9Z)-hexadecenoate + H(+)</text>
        <dbReference type="Rhea" id="RHEA:52076"/>
        <dbReference type="ChEBI" id="CHEBI:15377"/>
        <dbReference type="ChEBI" id="CHEBI:15378"/>
        <dbReference type="ChEBI" id="CHEBI:32372"/>
        <dbReference type="ChEBI" id="CHEBI:136304"/>
        <dbReference type="ChEBI" id="CHEBI:136315"/>
    </reaction>
    <physiologicalReaction direction="left-to-right" evidence="15">
        <dbReference type="Rhea" id="RHEA:52077"/>
    </physiologicalReaction>
</comment>
<evidence type="ECO:0000256" key="2">
    <source>
        <dbReference type="ARBA" id="ARBA00004127"/>
    </source>
</evidence>
<evidence type="ECO:0000256" key="13">
    <source>
        <dbReference type="ARBA" id="ARBA00049221"/>
    </source>
</evidence>
<dbReference type="Pfam" id="PF04750">
    <property type="entry name" value="Far-17a_AIG1"/>
    <property type="match status" value="1"/>
</dbReference>
<comment type="caution">
    <text evidence="18">The sequence shown here is derived from an EMBL/GenBank/DDBJ whole genome shotgun (WGS) entry which is preliminary data.</text>
</comment>
<gene>
    <name evidence="18" type="ORF">AAG570_005858</name>
</gene>
<evidence type="ECO:0000256" key="10">
    <source>
        <dbReference type="ARBA" id="ARBA00048680"/>
    </source>
</evidence>
<comment type="catalytic activity">
    <reaction evidence="1">
        <text>9-(9Z-hexadecenoyloxy)-octadecanoate + H2O = (9Z)-hexadecenoate + 9-hydroxy-octadecanoate + H(+)</text>
        <dbReference type="Rhea" id="RHEA:52068"/>
        <dbReference type="ChEBI" id="CHEBI:15377"/>
        <dbReference type="ChEBI" id="CHEBI:15378"/>
        <dbReference type="ChEBI" id="CHEBI:32372"/>
        <dbReference type="ChEBI" id="CHEBI:136286"/>
        <dbReference type="ChEBI" id="CHEBI:136309"/>
    </reaction>
    <physiologicalReaction direction="left-to-right" evidence="1">
        <dbReference type="Rhea" id="RHEA:52069"/>
    </physiologicalReaction>
</comment>
<evidence type="ECO:0000313" key="18">
    <source>
        <dbReference type="EMBL" id="KAL1115568.1"/>
    </source>
</evidence>
<evidence type="ECO:0000256" key="8">
    <source>
        <dbReference type="ARBA" id="ARBA00047427"/>
    </source>
</evidence>
<comment type="catalytic activity">
    <reaction evidence="8">
        <text>13-octadecanoyloxy-octadecanoate + H2O = 13-hydroxy-octadecanoate + octadecanoate + H(+)</text>
        <dbReference type="Rhea" id="RHEA:52084"/>
        <dbReference type="ChEBI" id="CHEBI:15377"/>
        <dbReference type="ChEBI" id="CHEBI:15378"/>
        <dbReference type="ChEBI" id="CHEBI:25629"/>
        <dbReference type="ChEBI" id="CHEBI:136304"/>
        <dbReference type="ChEBI" id="CHEBI:136335"/>
    </reaction>
    <physiologicalReaction direction="left-to-right" evidence="8">
        <dbReference type="Rhea" id="RHEA:52085"/>
    </physiologicalReaction>
</comment>
<dbReference type="InterPro" id="IPR006838">
    <property type="entry name" value="ADTRP_AIG1"/>
</dbReference>
<keyword evidence="5 17" id="KW-1133">Transmembrane helix</keyword>
<evidence type="ECO:0000256" key="9">
    <source>
        <dbReference type="ARBA" id="ARBA00047863"/>
    </source>
</evidence>
<feature type="transmembrane region" description="Helical" evidence="17">
    <location>
        <begin position="99"/>
        <end position="119"/>
    </location>
</feature>
<comment type="similarity">
    <text evidence="3">Belongs to the AIG1 family.</text>
</comment>
<keyword evidence="6 17" id="KW-0472">Membrane</keyword>
<evidence type="ECO:0000256" key="7">
    <source>
        <dbReference type="ARBA" id="ARBA00047368"/>
    </source>
</evidence>
<evidence type="ECO:0000256" key="12">
    <source>
        <dbReference type="ARBA" id="ARBA00048800"/>
    </source>
</evidence>
<evidence type="ECO:0000256" key="16">
    <source>
        <dbReference type="ARBA" id="ARBA00049428"/>
    </source>
</evidence>
<dbReference type="GO" id="GO:0012505">
    <property type="term" value="C:endomembrane system"/>
    <property type="evidence" value="ECO:0007669"/>
    <property type="project" value="UniProtKB-SubCell"/>
</dbReference>
<evidence type="ECO:0000256" key="11">
    <source>
        <dbReference type="ARBA" id="ARBA00048701"/>
    </source>
</evidence>
<evidence type="ECO:0000256" key="5">
    <source>
        <dbReference type="ARBA" id="ARBA00022989"/>
    </source>
</evidence>
<reference evidence="18 19" key="1">
    <citation type="submission" date="2024-07" db="EMBL/GenBank/DDBJ databases">
        <title>Chromosome-level genome assembly of the water stick insect Ranatra chinensis (Heteroptera: Nepidae).</title>
        <authorList>
            <person name="Liu X."/>
        </authorList>
    </citation>
    <scope>NUCLEOTIDE SEQUENCE [LARGE SCALE GENOMIC DNA]</scope>
    <source>
        <strain evidence="18">Cailab_2021Rc</strain>
        <tissue evidence="18">Muscle</tissue>
    </source>
</reference>
<dbReference type="PANTHER" id="PTHR10989:SF16">
    <property type="entry name" value="AT02829P-RELATED"/>
    <property type="match status" value="1"/>
</dbReference>
<feature type="transmembrane region" description="Helical" evidence="17">
    <location>
        <begin position="208"/>
        <end position="225"/>
    </location>
</feature>
<comment type="catalytic activity">
    <reaction evidence="13">
        <text>9-octadecanoyloxy-octadecanoate + H2O = 9-hydroxy-octadecanoate + octadecanoate + H(+)</text>
        <dbReference type="Rhea" id="RHEA:52096"/>
        <dbReference type="ChEBI" id="CHEBI:15377"/>
        <dbReference type="ChEBI" id="CHEBI:15378"/>
        <dbReference type="ChEBI" id="CHEBI:25629"/>
        <dbReference type="ChEBI" id="CHEBI:136286"/>
        <dbReference type="ChEBI" id="CHEBI:136373"/>
    </reaction>
    <physiologicalReaction direction="left-to-right" evidence="13">
        <dbReference type="Rhea" id="RHEA:52097"/>
    </physiologicalReaction>
</comment>
<name>A0ABD0XWN6_9HEMI</name>
<accession>A0ABD0XWN6</accession>
<protein>
    <submittedName>
        <fullName evidence="18">Uncharacterized protein</fullName>
    </submittedName>
</protein>
<comment type="catalytic activity">
    <reaction evidence="11">
        <text>12-(9Z-octadecenoyloxy)-octadecanoate + H2O = 12-hydroxyoctadecanoate + (9Z)-octadecenoate + H(+)</text>
        <dbReference type="Rhea" id="RHEA:52060"/>
        <dbReference type="ChEBI" id="CHEBI:15377"/>
        <dbReference type="ChEBI" id="CHEBI:15378"/>
        <dbReference type="ChEBI" id="CHEBI:30823"/>
        <dbReference type="ChEBI" id="CHEBI:84201"/>
        <dbReference type="ChEBI" id="CHEBI:136302"/>
    </reaction>
    <physiologicalReaction direction="left-to-right" evidence="11">
        <dbReference type="Rhea" id="RHEA:52061"/>
    </physiologicalReaction>
</comment>
<evidence type="ECO:0000313" key="19">
    <source>
        <dbReference type="Proteomes" id="UP001558652"/>
    </source>
</evidence>
<feature type="transmembrane region" description="Helical" evidence="17">
    <location>
        <begin position="168"/>
        <end position="188"/>
    </location>
</feature>
<evidence type="ECO:0000256" key="4">
    <source>
        <dbReference type="ARBA" id="ARBA00022692"/>
    </source>
</evidence>
<evidence type="ECO:0000256" key="14">
    <source>
        <dbReference type="ARBA" id="ARBA00049296"/>
    </source>
</evidence>
<comment type="catalytic activity">
    <reaction evidence="10">
        <text>12-octadecanoyloxy-octadecanoate + H2O = 12-hydroxyoctadecanoate + octadecanoate + H(+)</text>
        <dbReference type="Rhea" id="RHEA:52080"/>
        <dbReference type="ChEBI" id="CHEBI:15377"/>
        <dbReference type="ChEBI" id="CHEBI:15378"/>
        <dbReference type="ChEBI" id="CHEBI:25629"/>
        <dbReference type="ChEBI" id="CHEBI:84201"/>
        <dbReference type="ChEBI" id="CHEBI:136330"/>
    </reaction>
    <physiologicalReaction direction="left-to-right" evidence="10">
        <dbReference type="Rhea" id="RHEA:52081"/>
    </physiologicalReaction>
</comment>
<comment type="catalytic activity">
    <reaction evidence="9">
        <text>9-hexadecanoyloxy-octadecanoate + H2O = 9-hydroxy-octadecanoate + hexadecanoate + H(+)</text>
        <dbReference type="Rhea" id="RHEA:52052"/>
        <dbReference type="ChEBI" id="CHEBI:7896"/>
        <dbReference type="ChEBI" id="CHEBI:15377"/>
        <dbReference type="ChEBI" id="CHEBI:15378"/>
        <dbReference type="ChEBI" id="CHEBI:83670"/>
        <dbReference type="ChEBI" id="CHEBI:136286"/>
    </reaction>
    <physiologicalReaction direction="left-to-right" evidence="9">
        <dbReference type="Rhea" id="RHEA:52053"/>
    </physiologicalReaction>
</comment>
<dbReference type="EMBL" id="JBFDAA010000019">
    <property type="protein sequence ID" value="KAL1115568.1"/>
    <property type="molecule type" value="Genomic_DNA"/>
</dbReference>
<dbReference type="PANTHER" id="PTHR10989">
    <property type="entry name" value="ANDROGEN-INDUCED PROTEIN 1-RELATED"/>
    <property type="match status" value="1"/>
</dbReference>
<evidence type="ECO:0000256" key="17">
    <source>
        <dbReference type="SAM" id="Phobius"/>
    </source>
</evidence>
<comment type="subcellular location">
    <subcellularLocation>
        <location evidence="2">Endomembrane system</location>
        <topology evidence="2">Multi-pass membrane protein</topology>
    </subcellularLocation>
</comment>
<evidence type="ECO:0000256" key="3">
    <source>
        <dbReference type="ARBA" id="ARBA00009300"/>
    </source>
</evidence>
<evidence type="ECO:0000256" key="1">
    <source>
        <dbReference type="ARBA" id="ARBA00000923"/>
    </source>
</evidence>
<keyword evidence="4 17" id="KW-0812">Transmembrane</keyword>
<comment type="catalytic activity">
    <reaction evidence="7">
        <text>12-hexadecanoyloxy-octadecanoate + H2O = 12-hydroxyoctadecanoate + hexadecanoate + H(+)</text>
        <dbReference type="Rhea" id="RHEA:52056"/>
        <dbReference type="ChEBI" id="CHEBI:7896"/>
        <dbReference type="ChEBI" id="CHEBI:15377"/>
        <dbReference type="ChEBI" id="CHEBI:15378"/>
        <dbReference type="ChEBI" id="CHEBI:83677"/>
        <dbReference type="ChEBI" id="CHEBI:84201"/>
    </reaction>
    <physiologicalReaction direction="left-to-right" evidence="7">
        <dbReference type="Rhea" id="RHEA:52057"/>
    </physiologicalReaction>
</comment>
<sequence length="255" mass="30014">MEVQAEHSNPRLFRVLSVTLHAVGAVHFWYGCYYDWFHVIVPPQVLPIFSAYGYKLKFLTYWDAILQAVYFSVCVVNDVAGSYDKVTKERTKLCKVKEFMMAAFAFPLAMFVGVTFWGLMAVDRELVLPRVLDAYFPSWLNHVMHTNIIVFQLLEMATSSRKYPKRKYGLSALFLFQATYLSWMHVVYYKSGLWVYPIFNVLNIPQRMLFFVGSFATGYVFYYIGEKLNRLLWGESRIHRSEFAPQFESRRMRLL</sequence>
<comment type="catalytic activity">
    <reaction evidence="12">
        <text>9-(9Z-octadecenoyloxy)-octadecanoate + H2O = 9-hydroxy-octadecanoate + (9Z)-octadecenoate + H(+)</text>
        <dbReference type="Rhea" id="RHEA:52048"/>
        <dbReference type="ChEBI" id="CHEBI:15377"/>
        <dbReference type="ChEBI" id="CHEBI:15378"/>
        <dbReference type="ChEBI" id="CHEBI:30823"/>
        <dbReference type="ChEBI" id="CHEBI:136282"/>
        <dbReference type="ChEBI" id="CHEBI:136286"/>
    </reaction>
    <physiologicalReaction direction="left-to-right" evidence="12">
        <dbReference type="Rhea" id="RHEA:52049"/>
    </physiologicalReaction>
</comment>
<feature type="transmembrane region" description="Helical" evidence="17">
    <location>
        <begin position="139"/>
        <end position="156"/>
    </location>
</feature>
<dbReference type="AlphaFoldDB" id="A0ABD0XWN6"/>